<dbReference type="InterPro" id="IPR050204">
    <property type="entry name" value="AraC_XylS_family_regulators"/>
</dbReference>
<feature type="domain" description="HTH araC/xylS-type" evidence="5">
    <location>
        <begin position="209"/>
        <end position="307"/>
    </location>
</feature>
<reference evidence="6" key="1">
    <citation type="submission" date="2021-04" db="EMBL/GenBank/DDBJ databases">
        <title>A collection of bacterial strains from the Burkholderia cepacia Research Laboratory and Repository.</title>
        <authorList>
            <person name="Lipuma J."/>
            <person name="Spilker T."/>
        </authorList>
    </citation>
    <scope>NUCLEOTIDE SEQUENCE</scope>
    <source>
        <strain evidence="6">AU36012</strain>
    </source>
</reference>
<evidence type="ECO:0000256" key="3">
    <source>
        <dbReference type="ARBA" id="ARBA00023163"/>
    </source>
</evidence>
<dbReference type="PROSITE" id="PS01124">
    <property type="entry name" value="HTH_ARAC_FAMILY_2"/>
    <property type="match status" value="1"/>
</dbReference>
<evidence type="ECO:0000313" key="6">
    <source>
        <dbReference type="EMBL" id="MBR8129744.1"/>
    </source>
</evidence>
<evidence type="ECO:0000256" key="2">
    <source>
        <dbReference type="ARBA" id="ARBA00023125"/>
    </source>
</evidence>
<evidence type="ECO:0000256" key="1">
    <source>
        <dbReference type="ARBA" id="ARBA00023015"/>
    </source>
</evidence>
<accession>A0AA41JJM8</accession>
<proteinExistence type="predicted"/>
<dbReference type="InterPro" id="IPR009057">
    <property type="entry name" value="Homeodomain-like_sf"/>
</dbReference>
<sequence>MHCEYDRHEFQLERDGDMTDDVVADHNSVPNGGRSGPDMTGPRARVGAFLRDGFSLPQVEGFCLTLLRLDTDDTTSTDRQAEYEFVMLSTTGGPVRSSSGIPVWTQRLSTQASQLACIVAFEPVIDAGEPRPPVIVLCSHDAAAAADDTCNAAAANDPEFRAADNALSAALAALDADSGKRDACIGPLHATADPGSAPTLDANVSHRICLSASWLRNNHTKRISIAEAAAVARMSERNFVRRFKQEIGVVPSEFIRRVRLDEACQMLAHSDLPADKIARRTGFSRGNQMARIFRRYLEMSPTEYRHTMRTPVDSAVR</sequence>
<evidence type="ECO:0000256" key="4">
    <source>
        <dbReference type="SAM" id="MobiDB-lite"/>
    </source>
</evidence>
<dbReference type="GO" id="GO:0043565">
    <property type="term" value="F:sequence-specific DNA binding"/>
    <property type="evidence" value="ECO:0007669"/>
    <property type="project" value="InterPro"/>
</dbReference>
<gene>
    <name evidence="6" type="ORF">KDW93_12270</name>
</gene>
<feature type="region of interest" description="Disordered" evidence="4">
    <location>
        <begin position="14"/>
        <end position="41"/>
    </location>
</feature>
<dbReference type="Pfam" id="PF12833">
    <property type="entry name" value="HTH_18"/>
    <property type="match status" value="1"/>
</dbReference>
<comment type="caution">
    <text evidence="6">The sequence shown here is derived from an EMBL/GenBank/DDBJ whole genome shotgun (WGS) entry which is preliminary data.</text>
</comment>
<dbReference type="Gene3D" id="1.10.10.60">
    <property type="entry name" value="Homeodomain-like"/>
    <property type="match status" value="1"/>
</dbReference>
<evidence type="ECO:0000313" key="7">
    <source>
        <dbReference type="Proteomes" id="UP000682266"/>
    </source>
</evidence>
<organism evidence="6 7">
    <name type="scientific">Burkholderia ambifaria</name>
    <dbReference type="NCBI Taxonomy" id="152480"/>
    <lineage>
        <taxon>Bacteria</taxon>
        <taxon>Pseudomonadati</taxon>
        <taxon>Pseudomonadota</taxon>
        <taxon>Betaproteobacteria</taxon>
        <taxon>Burkholderiales</taxon>
        <taxon>Burkholderiaceae</taxon>
        <taxon>Burkholderia</taxon>
        <taxon>Burkholderia cepacia complex</taxon>
    </lineage>
</organism>
<dbReference type="EMBL" id="JAGSVG010000009">
    <property type="protein sequence ID" value="MBR8129744.1"/>
    <property type="molecule type" value="Genomic_DNA"/>
</dbReference>
<dbReference type="AlphaFoldDB" id="A0AA41JJM8"/>
<keyword evidence="3" id="KW-0804">Transcription</keyword>
<protein>
    <submittedName>
        <fullName evidence="6">Helix-turn-helix transcriptional regulator</fullName>
    </submittedName>
</protein>
<evidence type="ECO:0000259" key="5">
    <source>
        <dbReference type="PROSITE" id="PS01124"/>
    </source>
</evidence>
<dbReference type="PANTHER" id="PTHR46796">
    <property type="entry name" value="HTH-TYPE TRANSCRIPTIONAL ACTIVATOR RHAS-RELATED"/>
    <property type="match status" value="1"/>
</dbReference>
<dbReference type="PANTHER" id="PTHR46796:SF13">
    <property type="entry name" value="HTH-TYPE TRANSCRIPTIONAL ACTIVATOR RHAS"/>
    <property type="match status" value="1"/>
</dbReference>
<dbReference type="InterPro" id="IPR018060">
    <property type="entry name" value="HTH_AraC"/>
</dbReference>
<dbReference type="SUPFAM" id="SSF46689">
    <property type="entry name" value="Homeodomain-like"/>
    <property type="match status" value="2"/>
</dbReference>
<dbReference type="GO" id="GO:0003700">
    <property type="term" value="F:DNA-binding transcription factor activity"/>
    <property type="evidence" value="ECO:0007669"/>
    <property type="project" value="InterPro"/>
</dbReference>
<keyword evidence="2" id="KW-0238">DNA-binding</keyword>
<name>A0AA41JJM8_9BURK</name>
<keyword evidence="1" id="KW-0805">Transcription regulation</keyword>
<dbReference type="Proteomes" id="UP000682266">
    <property type="component" value="Unassembled WGS sequence"/>
</dbReference>
<dbReference type="SMART" id="SM00342">
    <property type="entry name" value="HTH_ARAC"/>
    <property type="match status" value="1"/>
</dbReference>